<dbReference type="EMBL" id="SNYV01000013">
    <property type="protein sequence ID" value="TDQ77973.1"/>
    <property type="molecule type" value="Genomic_DNA"/>
</dbReference>
<dbReference type="Proteomes" id="UP000295292">
    <property type="component" value="Unassembled WGS sequence"/>
</dbReference>
<dbReference type="RefSeq" id="WP_133584238.1">
    <property type="nucleotide sequence ID" value="NZ_SNYV01000013.1"/>
</dbReference>
<proteinExistence type="predicted"/>
<organism evidence="1 2">
    <name type="scientific">Sphingobacterium yanglingense</name>
    <dbReference type="NCBI Taxonomy" id="1437280"/>
    <lineage>
        <taxon>Bacteria</taxon>
        <taxon>Pseudomonadati</taxon>
        <taxon>Bacteroidota</taxon>
        <taxon>Sphingobacteriia</taxon>
        <taxon>Sphingobacteriales</taxon>
        <taxon>Sphingobacteriaceae</taxon>
        <taxon>Sphingobacterium</taxon>
    </lineage>
</organism>
<gene>
    <name evidence="1" type="ORF">CLV99_1948</name>
</gene>
<accession>A0A4R6WE09</accession>
<dbReference type="AlphaFoldDB" id="A0A4R6WE09"/>
<dbReference type="OrthoDB" id="711499at2"/>
<evidence type="ECO:0000313" key="1">
    <source>
        <dbReference type="EMBL" id="TDQ77973.1"/>
    </source>
</evidence>
<reference evidence="1 2" key="1">
    <citation type="submission" date="2019-03" db="EMBL/GenBank/DDBJ databases">
        <title>Genomic Encyclopedia of Archaeal and Bacterial Type Strains, Phase II (KMG-II): from individual species to whole genera.</title>
        <authorList>
            <person name="Goeker M."/>
        </authorList>
    </citation>
    <scope>NUCLEOTIDE SEQUENCE [LARGE SCALE GENOMIC DNA]</scope>
    <source>
        <strain evidence="1 2">DSM 28353</strain>
    </source>
</reference>
<evidence type="ECO:0000313" key="2">
    <source>
        <dbReference type="Proteomes" id="UP000295292"/>
    </source>
</evidence>
<sequence length="64" mass="7392">MKPQRLCIYAQDVSNILGKSLSQSRRILACIRDAYGKKDKQYISIQEFAEYTGLEPDEVKKHCI</sequence>
<name>A0A4R6WE09_9SPHI</name>
<comment type="caution">
    <text evidence="1">The sequence shown here is derived from an EMBL/GenBank/DDBJ whole genome shotgun (WGS) entry which is preliminary data.</text>
</comment>
<protein>
    <submittedName>
        <fullName evidence="1">Uncharacterized protein</fullName>
    </submittedName>
</protein>
<keyword evidence="2" id="KW-1185">Reference proteome</keyword>